<evidence type="ECO:0000313" key="1">
    <source>
        <dbReference type="EMBL" id="WDH83564.1"/>
    </source>
</evidence>
<protein>
    <submittedName>
        <fullName evidence="1">Uncharacterized protein</fullName>
    </submittedName>
</protein>
<organism evidence="1 2">
    <name type="scientific">Paenibacillus urinalis</name>
    <dbReference type="NCBI Taxonomy" id="521520"/>
    <lineage>
        <taxon>Bacteria</taxon>
        <taxon>Bacillati</taxon>
        <taxon>Bacillota</taxon>
        <taxon>Bacilli</taxon>
        <taxon>Bacillales</taxon>
        <taxon>Paenibacillaceae</taxon>
        <taxon>Paenibacillus</taxon>
    </lineage>
</organism>
<name>A0AAX3N4E8_9BACL</name>
<gene>
    <name evidence="1" type="ORF">PUW23_04815</name>
</gene>
<dbReference type="EMBL" id="CP118101">
    <property type="protein sequence ID" value="WDH83564.1"/>
    <property type="molecule type" value="Genomic_DNA"/>
</dbReference>
<proteinExistence type="predicted"/>
<accession>A0AAX3N4E8</accession>
<dbReference type="Proteomes" id="UP001220962">
    <property type="component" value="Chromosome"/>
</dbReference>
<evidence type="ECO:0000313" key="2">
    <source>
        <dbReference type="Proteomes" id="UP001220962"/>
    </source>
</evidence>
<reference evidence="1" key="1">
    <citation type="submission" date="2023-02" db="EMBL/GenBank/DDBJ databases">
        <title>Pathogen: clinical or host-associated sample.</title>
        <authorList>
            <person name="Hergert J."/>
            <person name="Casey R."/>
            <person name="Wagner J."/>
            <person name="Young E.L."/>
            <person name="Oakeson K.F."/>
        </authorList>
    </citation>
    <scope>NUCLEOTIDE SEQUENCE</scope>
    <source>
        <strain evidence="1">2022CK-00830</strain>
    </source>
</reference>
<dbReference type="RefSeq" id="WP_047913360.1">
    <property type="nucleotide sequence ID" value="NZ_CP118101.1"/>
</dbReference>
<dbReference type="AlphaFoldDB" id="A0AAX3N4E8"/>
<sequence>MKIRMQEADELLLVYIYFYEQEGYMLNNGGESYKECYLLFDEDNDWIGISLESENMIKDHIEIHNGFINFADNEWTILFEKGLQIHNKVKYECITDLHDHFYRGIELILVKSIVPNISHATNLLRMSQI</sequence>